<evidence type="ECO:0000256" key="1">
    <source>
        <dbReference type="SAM" id="MobiDB-lite"/>
    </source>
</evidence>
<proteinExistence type="predicted"/>
<protein>
    <recommendedName>
        <fullName evidence="4">Replication protein</fullName>
    </recommendedName>
</protein>
<dbReference type="Proteomes" id="UP001199528">
    <property type="component" value="Chromosome"/>
</dbReference>
<accession>A0AAJ6NH06</accession>
<dbReference type="KEGG" id="aviv:LF296_12830"/>
<evidence type="ECO:0008006" key="4">
    <source>
        <dbReference type="Google" id="ProtNLM"/>
    </source>
</evidence>
<dbReference type="RefSeq" id="WP_272654606.1">
    <property type="nucleotide sequence ID" value="NZ_CP085083.1"/>
</dbReference>
<feature type="compositionally biased region" description="Polar residues" evidence="1">
    <location>
        <begin position="144"/>
        <end position="160"/>
    </location>
</feature>
<dbReference type="EMBL" id="CP085083">
    <property type="protein sequence ID" value="WDZ50205.1"/>
    <property type="molecule type" value="Genomic_DNA"/>
</dbReference>
<gene>
    <name evidence="2" type="ORF">LF296_12830</name>
</gene>
<dbReference type="AlphaFoldDB" id="A0AAJ6NH06"/>
<evidence type="ECO:0000313" key="2">
    <source>
        <dbReference type="EMBL" id="WDZ50205.1"/>
    </source>
</evidence>
<name>A0AAJ6NH06_9GAMM</name>
<sequence>MRDYGKVSPHFWTGTTGKKLRNSPEAVIVAMYLMTSPHANMLGLYYMPILYVAHETGLGFEGASKGLRSACEAGFCSYDEASEMVWVHEMARFQVADSLKPADNRCKSVQKDYDSLPSNPFLAGFYDKYATAFCMTSRRGEIAKTNSPLQDPSNPLASQEQDQEQENSHTQNAGEKTWTPNSENLLNVIRQSMGIQAEQVIAMSDYQFHLGNFNAHWEDKIDLTENQKTRKFAQWLIQEFQKPKRTTSPANKQTNLNVNAAHGQVKQYATCADDVDTGDSL</sequence>
<feature type="region of interest" description="Disordered" evidence="1">
    <location>
        <begin position="144"/>
        <end position="181"/>
    </location>
</feature>
<reference evidence="2" key="2">
    <citation type="submission" date="2023-02" db="EMBL/GenBank/DDBJ databases">
        <authorList>
            <person name="Huang Y."/>
            <person name="Zhang Y."/>
            <person name="Zhang T."/>
            <person name="Wang J."/>
        </authorList>
    </citation>
    <scope>NUCLEOTIDE SEQUENCE</scope>
    <source>
        <strain evidence="2">KJ-1</strain>
    </source>
</reference>
<reference evidence="2" key="1">
    <citation type="journal article" date="2022" name="Front Environ Sci">
        <title>Complete genome sequence analysis of a novel alkane-degrading bacterial strain, Acinetobacter vivianii KJ-1, and its diesel degradation ability.</title>
        <authorList>
            <person name="Zhang Y."/>
            <person name="Song F."/>
            <person name="Wang J."/>
            <person name="Zhao Q."/>
            <person name="Zheng L."/>
            <person name="Wang Z."/>
            <person name="Zhang X."/>
            <person name="Gao Y."/>
            <person name="Chen G."/>
            <person name="Huang Y."/>
        </authorList>
    </citation>
    <scope>NUCLEOTIDE SEQUENCE</scope>
    <source>
        <strain evidence="2">KJ-1</strain>
    </source>
</reference>
<organism evidence="2 3">
    <name type="scientific">Acinetobacter vivianii</name>
    <dbReference type="NCBI Taxonomy" id="1776742"/>
    <lineage>
        <taxon>Bacteria</taxon>
        <taxon>Pseudomonadati</taxon>
        <taxon>Pseudomonadota</taxon>
        <taxon>Gammaproteobacteria</taxon>
        <taxon>Moraxellales</taxon>
        <taxon>Moraxellaceae</taxon>
        <taxon>Acinetobacter</taxon>
    </lineage>
</organism>
<feature type="compositionally biased region" description="Polar residues" evidence="1">
    <location>
        <begin position="168"/>
        <end position="181"/>
    </location>
</feature>
<evidence type="ECO:0000313" key="3">
    <source>
        <dbReference type="Proteomes" id="UP001199528"/>
    </source>
</evidence>